<evidence type="ECO:0000256" key="7">
    <source>
        <dbReference type="SAM" id="Phobius"/>
    </source>
</evidence>
<dbReference type="GO" id="GO:0005886">
    <property type="term" value="C:plasma membrane"/>
    <property type="evidence" value="ECO:0007669"/>
    <property type="project" value="UniProtKB-SubCell"/>
</dbReference>
<evidence type="ECO:0000256" key="1">
    <source>
        <dbReference type="ARBA" id="ARBA00004162"/>
    </source>
</evidence>
<dbReference type="InterPro" id="IPR007168">
    <property type="entry name" value="Phageshock_PspC_N"/>
</dbReference>
<feature type="transmembrane region" description="Helical" evidence="7">
    <location>
        <begin position="257"/>
        <end position="277"/>
    </location>
</feature>
<feature type="region of interest" description="Disordered" evidence="6">
    <location>
        <begin position="163"/>
        <end position="211"/>
    </location>
</feature>
<feature type="transmembrane region" description="Helical" evidence="7">
    <location>
        <begin position="73"/>
        <end position="95"/>
    </location>
</feature>
<keyword evidence="2" id="KW-1003">Cell membrane</keyword>
<comment type="subcellular location">
    <subcellularLocation>
        <location evidence="1">Cell membrane</location>
        <topology evidence="1">Single-pass membrane protein</topology>
    </subcellularLocation>
</comment>
<feature type="compositionally biased region" description="Polar residues" evidence="6">
    <location>
        <begin position="186"/>
        <end position="195"/>
    </location>
</feature>
<feature type="domain" description="Phage shock protein PspC N-terminal" evidence="8">
    <location>
        <begin position="45"/>
        <end position="97"/>
    </location>
</feature>
<evidence type="ECO:0000313" key="9">
    <source>
        <dbReference type="EMBL" id="ROR97424.1"/>
    </source>
</evidence>
<comment type="caution">
    <text evidence="9">The sequence shown here is derived from an EMBL/GenBank/DDBJ whole genome shotgun (WGS) entry which is preliminary data.</text>
</comment>
<sequence length="468" mass="46642">MSQNTTPDSQVPPSPGQPHPSQQPQRDGRETLAPIWRWARGLGITRSSDRWVGGVAGGVATRLGLDPLLVRGLFVVAAMLGGVGFIAYAIAWALLPEPDGRIHAEEAVKGTFDQADLGIVVFLLIGLDPFDVGSSGAWVWGIGKGLGWIALITLAVWLWSQHRPTSGGAQPGPAQPGAPSSDPSGTSAASGTTGDPSAPWGTPESPVPAASGPVASFATATGVHDAGFGPAAPPAAVAAPRPPKPPKAPKPRTAPNPAYVASVVGLAGITAAALLIADRTGAISVSALLVLAVVLGVLGLGIVLAGLAGRRGGLLSLLAVVGLIAVPAAANSALGWEWDASGVTVAGTADWTPVTAREASDGLKIVAGHAEVDLTQIPLPPVGAEPVTVPVHVTAGDAVITVPEGVSVLLDVDVFAGSADWDVDGVSGSANDGLRSQASVPFGPDGEPRLVIDLSVGAGDATIQGAAS</sequence>
<feature type="transmembrane region" description="Helical" evidence="7">
    <location>
        <begin position="137"/>
        <end position="159"/>
    </location>
</feature>
<keyword evidence="10" id="KW-1185">Reference proteome</keyword>
<proteinExistence type="predicted"/>
<dbReference type="Proteomes" id="UP000275356">
    <property type="component" value="Unassembled WGS sequence"/>
</dbReference>
<dbReference type="AlphaFoldDB" id="A0A3N2DDB9"/>
<feature type="compositionally biased region" description="Pro residues" evidence="6">
    <location>
        <begin position="240"/>
        <end position="254"/>
    </location>
</feature>
<protein>
    <submittedName>
        <fullName evidence="9">Phage shock protein C (PspC) family protein</fullName>
    </submittedName>
</protein>
<dbReference type="EMBL" id="RKHQ01000001">
    <property type="protein sequence ID" value="ROR97424.1"/>
    <property type="molecule type" value="Genomic_DNA"/>
</dbReference>
<feature type="region of interest" description="Disordered" evidence="6">
    <location>
        <begin position="231"/>
        <end position="254"/>
    </location>
</feature>
<feature type="transmembrane region" description="Helical" evidence="7">
    <location>
        <begin position="283"/>
        <end position="307"/>
    </location>
</feature>
<feature type="transmembrane region" description="Helical" evidence="7">
    <location>
        <begin position="314"/>
        <end position="336"/>
    </location>
</feature>
<name>A0A3N2DDB9_9MICO</name>
<dbReference type="Pfam" id="PF04024">
    <property type="entry name" value="PspC"/>
    <property type="match status" value="1"/>
</dbReference>
<feature type="compositionally biased region" description="Low complexity" evidence="6">
    <location>
        <begin position="166"/>
        <end position="185"/>
    </location>
</feature>
<reference evidence="9 10" key="1">
    <citation type="submission" date="2018-11" db="EMBL/GenBank/DDBJ databases">
        <title>Sequencing the genomes of 1000 actinobacteria strains.</title>
        <authorList>
            <person name="Klenk H.-P."/>
        </authorList>
    </citation>
    <scope>NUCLEOTIDE SEQUENCE [LARGE SCALE GENOMIC DNA]</scope>
    <source>
        <strain evidence="9 10">DSM 13521</strain>
    </source>
</reference>
<dbReference type="InterPro" id="IPR052027">
    <property type="entry name" value="PspC"/>
</dbReference>
<dbReference type="OrthoDB" id="7359894at2"/>
<dbReference type="RefSeq" id="WP_123739479.1">
    <property type="nucleotide sequence ID" value="NZ_RKHQ01000001.1"/>
</dbReference>
<dbReference type="PANTHER" id="PTHR33885">
    <property type="entry name" value="PHAGE SHOCK PROTEIN C"/>
    <property type="match status" value="1"/>
</dbReference>
<feature type="region of interest" description="Disordered" evidence="6">
    <location>
        <begin position="1"/>
        <end position="28"/>
    </location>
</feature>
<keyword evidence="4 7" id="KW-1133">Transmembrane helix</keyword>
<evidence type="ECO:0000256" key="3">
    <source>
        <dbReference type="ARBA" id="ARBA00022692"/>
    </source>
</evidence>
<organism evidence="9 10">
    <name type="scientific">Salana multivorans</name>
    <dbReference type="NCBI Taxonomy" id="120377"/>
    <lineage>
        <taxon>Bacteria</taxon>
        <taxon>Bacillati</taxon>
        <taxon>Actinomycetota</taxon>
        <taxon>Actinomycetes</taxon>
        <taxon>Micrococcales</taxon>
        <taxon>Beutenbergiaceae</taxon>
        <taxon>Salana</taxon>
    </lineage>
</organism>
<keyword evidence="5 7" id="KW-0472">Membrane</keyword>
<dbReference type="PANTHER" id="PTHR33885:SF3">
    <property type="entry name" value="PHAGE SHOCK PROTEIN C"/>
    <property type="match status" value="1"/>
</dbReference>
<evidence type="ECO:0000256" key="2">
    <source>
        <dbReference type="ARBA" id="ARBA00022475"/>
    </source>
</evidence>
<evidence type="ECO:0000313" key="10">
    <source>
        <dbReference type="Proteomes" id="UP000275356"/>
    </source>
</evidence>
<evidence type="ECO:0000256" key="5">
    <source>
        <dbReference type="ARBA" id="ARBA00023136"/>
    </source>
</evidence>
<accession>A0A3N2DDB9</accession>
<keyword evidence="3 7" id="KW-0812">Transmembrane</keyword>
<evidence type="ECO:0000256" key="6">
    <source>
        <dbReference type="SAM" id="MobiDB-lite"/>
    </source>
</evidence>
<gene>
    <name evidence="9" type="ORF">EDD28_2022</name>
</gene>
<evidence type="ECO:0000259" key="8">
    <source>
        <dbReference type="Pfam" id="PF04024"/>
    </source>
</evidence>
<evidence type="ECO:0000256" key="4">
    <source>
        <dbReference type="ARBA" id="ARBA00022989"/>
    </source>
</evidence>